<comment type="similarity">
    <text evidence="2">Belongs to the polysaccharide synthase family.</text>
</comment>
<keyword evidence="4 7" id="KW-0812">Transmembrane</keyword>
<dbReference type="EMBL" id="SRYJ01000137">
    <property type="protein sequence ID" value="TGY64944.1"/>
    <property type="molecule type" value="Genomic_DNA"/>
</dbReference>
<reference evidence="8 9" key="1">
    <citation type="submission" date="2019-04" db="EMBL/GenBank/DDBJ databases">
        <title>Microbes associate with the intestines of laboratory mice.</title>
        <authorList>
            <person name="Navarre W."/>
            <person name="Wong E."/>
            <person name="Huang K."/>
            <person name="Tropini C."/>
            <person name="Ng K."/>
            <person name="Yu B."/>
        </authorList>
    </citation>
    <scope>NUCLEOTIDE SEQUENCE [LARGE SCALE GENOMIC DNA]</scope>
    <source>
        <strain evidence="8 9">NM22_B1</strain>
    </source>
</reference>
<comment type="subcellular location">
    <subcellularLocation>
        <location evidence="1">Cell membrane</location>
        <topology evidence="1">Multi-pass membrane protein</topology>
    </subcellularLocation>
</comment>
<evidence type="ECO:0000256" key="5">
    <source>
        <dbReference type="ARBA" id="ARBA00022989"/>
    </source>
</evidence>
<evidence type="ECO:0000256" key="4">
    <source>
        <dbReference type="ARBA" id="ARBA00022692"/>
    </source>
</evidence>
<dbReference type="RefSeq" id="WP_168355583.1">
    <property type="nucleotide sequence ID" value="NZ_SRYJ01000137.1"/>
</dbReference>
<dbReference type="PANTHER" id="PTHR30250">
    <property type="entry name" value="PST FAMILY PREDICTED COLANIC ACID TRANSPORTER"/>
    <property type="match status" value="1"/>
</dbReference>
<evidence type="ECO:0000313" key="8">
    <source>
        <dbReference type="EMBL" id="TGY64944.1"/>
    </source>
</evidence>
<comment type="caution">
    <text evidence="8">The sequence shown here is derived from an EMBL/GenBank/DDBJ whole genome shotgun (WGS) entry which is preliminary data.</text>
</comment>
<evidence type="ECO:0000313" key="9">
    <source>
        <dbReference type="Proteomes" id="UP000310760"/>
    </source>
</evidence>
<keyword evidence="5 7" id="KW-1133">Transmembrane helix</keyword>
<feature type="transmembrane region" description="Helical" evidence="7">
    <location>
        <begin position="18"/>
        <end position="35"/>
    </location>
</feature>
<dbReference type="InterPro" id="IPR050833">
    <property type="entry name" value="Poly_Biosynth_Transport"/>
</dbReference>
<evidence type="ECO:0000256" key="7">
    <source>
        <dbReference type="SAM" id="Phobius"/>
    </source>
</evidence>
<dbReference type="Proteomes" id="UP000310760">
    <property type="component" value="Unassembled WGS sequence"/>
</dbReference>
<feature type="non-terminal residue" evidence="8">
    <location>
        <position position="170"/>
    </location>
</feature>
<organism evidence="8 9">
    <name type="scientific">Phocaeicola sartorii</name>
    <dbReference type="NCBI Taxonomy" id="671267"/>
    <lineage>
        <taxon>Bacteria</taxon>
        <taxon>Pseudomonadati</taxon>
        <taxon>Bacteroidota</taxon>
        <taxon>Bacteroidia</taxon>
        <taxon>Bacteroidales</taxon>
        <taxon>Bacteroidaceae</taxon>
        <taxon>Phocaeicola</taxon>
    </lineage>
</organism>
<dbReference type="Pfam" id="PF13440">
    <property type="entry name" value="Polysacc_synt_3"/>
    <property type="match status" value="1"/>
</dbReference>
<name>A0A4S2FBP0_9BACT</name>
<dbReference type="GO" id="GO:0005886">
    <property type="term" value="C:plasma membrane"/>
    <property type="evidence" value="ECO:0007669"/>
    <property type="project" value="UniProtKB-SubCell"/>
</dbReference>
<gene>
    <name evidence="8" type="ORF">E5339_21375</name>
</gene>
<evidence type="ECO:0000256" key="3">
    <source>
        <dbReference type="ARBA" id="ARBA00022475"/>
    </source>
</evidence>
<dbReference type="AlphaFoldDB" id="A0A4S2FBP0"/>
<evidence type="ECO:0000256" key="6">
    <source>
        <dbReference type="ARBA" id="ARBA00023136"/>
    </source>
</evidence>
<keyword evidence="3" id="KW-1003">Cell membrane</keyword>
<evidence type="ECO:0000256" key="2">
    <source>
        <dbReference type="ARBA" id="ARBA00007430"/>
    </source>
</evidence>
<accession>A0A4S2FBP0</accession>
<protein>
    <submittedName>
        <fullName evidence="8">Lipopolysaccharide biosynthesis protein</fullName>
    </submittedName>
</protein>
<evidence type="ECO:0000256" key="1">
    <source>
        <dbReference type="ARBA" id="ARBA00004651"/>
    </source>
</evidence>
<feature type="non-terminal residue" evidence="8">
    <location>
        <position position="1"/>
    </location>
</feature>
<proteinExistence type="inferred from homology"/>
<keyword evidence="6 7" id="KW-0472">Membrane</keyword>
<dbReference type="PANTHER" id="PTHR30250:SF10">
    <property type="entry name" value="LIPOPOLYSACCHARIDE BIOSYNTHESIS PROTEIN WZXC"/>
    <property type="match status" value="1"/>
</dbReference>
<sequence length="170" mass="19071">VQRALLTVRIDFKTQAKASLIAAVISGMAGIILAYTGFGVWALVCQQLVNLAINTGLLWIFSKWKPMRTYSWKSFRELFSFGSKLLASGLLDTTYNNIYPIVIGKVFSAGDLGHYTRAQQFSVFPSSNITGILQRVTYPVLCSIQNDIDRLRGVYRKFLKLSAYVVFPLM</sequence>